<dbReference type="PANTHER" id="PTHR10933:SF9">
    <property type="entry name" value="IMMUNOGLOBULIN-BINDING PROTEIN 1"/>
    <property type="match status" value="1"/>
</dbReference>
<dbReference type="InterPro" id="IPR007304">
    <property type="entry name" value="TAP46-like"/>
</dbReference>
<evidence type="ECO:0000256" key="2">
    <source>
        <dbReference type="SAM" id="MobiDB-lite"/>
    </source>
</evidence>
<dbReference type="EMBL" id="PJQM01003030">
    <property type="protein sequence ID" value="RCH91201.1"/>
    <property type="molecule type" value="Genomic_DNA"/>
</dbReference>
<comment type="caution">
    <text evidence="3">The sequence shown here is derived from an EMBL/GenBank/DDBJ whole genome shotgun (WGS) entry which is preliminary data.</text>
</comment>
<dbReference type="GO" id="GO:0009966">
    <property type="term" value="P:regulation of signal transduction"/>
    <property type="evidence" value="ECO:0007669"/>
    <property type="project" value="InterPro"/>
</dbReference>
<dbReference type="STRING" id="4846.A0A367JNC5"/>
<dbReference type="AlphaFoldDB" id="A0A367JNC5"/>
<dbReference type="GO" id="GO:0051721">
    <property type="term" value="F:protein phosphatase 2A binding"/>
    <property type="evidence" value="ECO:0007669"/>
    <property type="project" value="TreeGrafter"/>
</dbReference>
<name>A0A367JNC5_RHIST</name>
<proteinExistence type="predicted"/>
<keyword evidence="1" id="KW-0175">Coiled coil</keyword>
<dbReference type="PANTHER" id="PTHR10933">
    <property type="entry name" value="IMMUNOGLOBULIN-BINDING PROTEIN 1"/>
    <property type="match status" value="1"/>
</dbReference>
<dbReference type="OrthoDB" id="10261753at2759"/>
<dbReference type="GO" id="GO:0005829">
    <property type="term" value="C:cytosol"/>
    <property type="evidence" value="ECO:0007669"/>
    <property type="project" value="TreeGrafter"/>
</dbReference>
<evidence type="ECO:0000256" key="1">
    <source>
        <dbReference type="SAM" id="Coils"/>
    </source>
</evidence>
<dbReference type="InterPro" id="IPR038511">
    <property type="entry name" value="TAP42/TAP46-like_sf"/>
</dbReference>
<dbReference type="GO" id="GO:0035303">
    <property type="term" value="P:regulation of dephosphorylation"/>
    <property type="evidence" value="ECO:0007669"/>
    <property type="project" value="TreeGrafter"/>
</dbReference>
<sequence length="350" mass="40219">MSSLDGLSLGQLFLSGQSILTQLEDSTLSSTDPQYQSQVKDAIQRLTRADELITQLHIFSDNEILEDMNTNDLKFLLTTAYLGDLTLKLSGKDLDRSTVLNQSKEYIQRFLCACQDHELLNKEDVTLMQRLSHNGKAPSVPAAQQREQKIARFKREKAIKQQIQQLRQHIDQANEKQDDEDRDIDETEREWILALIQLEIVGSLENWHAIEQELVMVKEMEIMREMMEKTGRSMFLEKPVNTRANWGNDKPLLNKEGRPLQPFVITSQREQIKSKVFGYGHNLPTMTIDEYLEQEMARGNIIQGGGEPPEKQPIDDNDYEAQDAETMKKREWDEFVEANPRGAGNRGNKG</sequence>
<accession>A0A367JNC5</accession>
<evidence type="ECO:0000313" key="3">
    <source>
        <dbReference type="EMBL" id="RCH91201.1"/>
    </source>
</evidence>
<feature type="region of interest" description="Disordered" evidence="2">
    <location>
        <begin position="301"/>
        <end position="350"/>
    </location>
</feature>
<evidence type="ECO:0008006" key="5">
    <source>
        <dbReference type="Google" id="ProtNLM"/>
    </source>
</evidence>
<gene>
    <name evidence="3" type="ORF">CU098_008715</name>
</gene>
<keyword evidence="4" id="KW-1185">Reference proteome</keyword>
<dbReference type="Gene3D" id="1.25.40.540">
    <property type="entry name" value="TAP42-like family"/>
    <property type="match status" value="1"/>
</dbReference>
<dbReference type="Proteomes" id="UP000253551">
    <property type="component" value="Unassembled WGS sequence"/>
</dbReference>
<feature type="coiled-coil region" evidence="1">
    <location>
        <begin position="156"/>
        <end position="190"/>
    </location>
</feature>
<organism evidence="3 4">
    <name type="scientific">Rhizopus stolonifer</name>
    <name type="common">Rhizopus nigricans</name>
    <dbReference type="NCBI Taxonomy" id="4846"/>
    <lineage>
        <taxon>Eukaryota</taxon>
        <taxon>Fungi</taxon>
        <taxon>Fungi incertae sedis</taxon>
        <taxon>Mucoromycota</taxon>
        <taxon>Mucoromycotina</taxon>
        <taxon>Mucoromycetes</taxon>
        <taxon>Mucorales</taxon>
        <taxon>Mucorineae</taxon>
        <taxon>Rhizopodaceae</taxon>
        <taxon>Rhizopus</taxon>
    </lineage>
</organism>
<evidence type="ECO:0000313" key="4">
    <source>
        <dbReference type="Proteomes" id="UP000253551"/>
    </source>
</evidence>
<reference evidence="3 4" key="1">
    <citation type="journal article" date="2018" name="G3 (Bethesda)">
        <title>Phylogenetic and Phylogenomic Definition of Rhizopus Species.</title>
        <authorList>
            <person name="Gryganskyi A.P."/>
            <person name="Golan J."/>
            <person name="Dolatabadi S."/>
            <person name="Mondo S."/>
            <person name="Robb S."/>
            <person name="Idnurm A."/>
            <person name="Muszewska A."/>
            <person name="Steczkiewicz K."/>
            <person name="Masonjones S."/>
            <person name="Liao H.L."/>
            <person name="Gajdeczka M.T."/>
            <person name="Anike F."/>
            <person name="Vuek A."/>
            <person name="Anishchenko I.M."/>
            <person name="Voigt K."/>
            <person name="de Hoog G.S."/>
            <person name="Smith M.E."/>
            <person name="Heitman J."/>
            <person name="Vilgalys R."/>
            <person name="Stajich J.E."/>
        </authorList>
    </citation>
    <scope>NUCLEOTIDE SEQUENCE [LARGE SCALE GENOMIC DNA]</scope>
    <source>
        <strain evidence="3 4">LSU 92-RS-03</strain>
    </source>
</reference>
<dbReference type="Pfam" id="PF04177">
    <property type="entry name" value="TAP42"/>
    <property type="match status" value="1"/>
</dbReference>
<protein>
    <recommendedName>
        <fullName evidence="5">TAP42-like protein</fullName>
    </recommendedName>
</protein>